<comment type="caution">
    <text evidence="1">The sequence shown here is derived from an EMBL/GenBank/DDBJ whole genome shotgun (WGS) entry which is preliminary data.</text>
</comment>
<proteinExistence type="predicted"/>
<accession>A0A5S3QPH1</accession>
<protein>
    <submittedName>
        <fullName evidence="1">Uncharacterized protein</fullName>
    </submittedName>
</protein>
<name>A0A5S3QPH1_9BACI</name>
<gene>
    <name evidence="1" type="ORF">FFL34_17580</name>
</gene>
<dbReference type="RefSeq" id="WP_138604600.1">
    <property type="nucleotide sequence ID" value="NZ_VCIA01000001.1"/>
</dbReference>
<sequence>MMEIQLPVETEASSDKQNFANALASMADQLRLMEQKVTMAADNTIREQFQLNKEEINRATYIVEKLAKKHTQLQNQLQEEINVSNTAKKLS</sequence>
<dbReference type="EMBL" id="VCIA01000001">
    <property type="protein sequence ID" value="TMN23709.1"/>
    <property type="molecule type" value="Genomic_DNA"/>
</dbReference>
<organism evidence="1 2">
    <name type="scientific">Lentibacillus cibarius</name>
    <dbReference type="NCBI Taxonomy" id="2583219"/>
    <lineage>
        <taxon>Bacteria</taxon>
        <taxon>Bacillati</taxon>
        <taxon>Bacillota</taxon>
        <taxon>Bacilli</taxon>
        <taxon>Bacillales</taxon>
        <taxon>Bacillaceae</taxon>
        <taxon>Lentibacillus</taxon>
    </lineage>
</organism>
<dbReference type="AlphaFoldDB" id="A0A5S3QPH1"/>
<dbReference type="OrthoDB" id="2971001at2"/>
<evidence type="ECO:0000313" key="1">
    <source>
        <dbReference type="EMBL" id="TMN23709.1"/>
    </source>
</evidence>
<evidence type="ECO:0000313" key="2">
    <source>
        <dbReference type="Proteomes" id="UP000306980"/>
    </source>
</evidence>
<reference evidence="1 2" key="1">
    <citation type="submission" date="2019-05" db="EMBL/GenBank/DDBJ databases">
        <title>Genomic analysis of Lentibacillus sp. NKC220-2.</title>
        <authorList>
            <person name="Oh Y.J."/>
        </authorList>
    </citation>
    <scope>NUCLEOTIDE SEQUENCE [LARGE SCALE GENOMIC DNA]</scope>
    <source>
        <strain evidence="1 2">NKC220-2</strain>
    </source>
</reference>
<dbReference type="Proteomes" id="UP000306980">
    <property type="component" value="Unassembled WGS sequence"/>
</dbReference>